<evidence type="ECO:0000256" key="3">
    <source>
        <dbReference type="PROSITE-ProRule" id="PRU01091"/>
    </source>
</evidence>
<dbReference type="CDD" id="cd00383">
    <property type="entry name" value="trans_reg_C"/>
    <property type="match status" value="1"/>
</dbReference>
<proteinExistence type="inferred from homology"/>
<dbReference type="InterPro" id="IPR036388">
    <property type="entry name" value="WH-like_DNA-bd_sf"/>
</dbReference>
<keyword evidence="2 3" id="KW-0238">DNA-binding</keyword>
<evidence type="ECO:0000313" key="6">
    <source>
        <dbReference type="EMBL" id="MEM5552514.1"/>
    </source>
</evidence>
<keyword evidence="4" id="KW-1133">Transmembrane helix</keyword>
<feature type="transmembrane region" description="Helical" evidence="4">
    <location>
        <begin position="131"/>
        <end position="152"/>
    </location>
</feature>
<protein>
    <submittedName>
        <fullName evidence="6">Winged helix-turn-helix domain-containing protein</fullName>
    </submittedName>
</protein>
<feature type="domain" description="OmpR/PhoB-type" evidence="5">
    <location>
        <begin position="12"/>
        <end position="110"/>
    </location>
</feature>
<evidence type="ECO:0000313" key="7">
    <source>
        <dbReference type="Proteomes" id="UP001388366"/>
    </source>
</evidence>
<accession>A0ABU9U643</accession>
<dbReference type="Proteomes" id="UP001388366">
    <property type="component" value="Unassembled WGS sequence"/>
</dbReference>
<keyword evidence="4" id="KW-0472">Membrane</keyword>
<name>A0ABU9U643_9GAMM</name>
<evidence type="ECO:0000256" key="1">
    <source>
        <dbReference type="ARBA" id="ARBA00009820"/>
    </source>
</evidence>
<dbReference type="InterPro" id="IPR016032">
    <property type="entry name" value="Sig_transdc_resp-reg_C-effctor"/>
</dbReference>
<dbReference type="InterPro" id="IPR011659">
    <property type="entry name" value="WD40"/>
</dbReference>
<feature type="DNA-binding region" description="OmpR/PhoB-type" evidence="3">
    <location>
        <begin position="12"/>
        <end position="110"/>
    </location>
</feature>
<sequence length="723" mass="82259">MCEKRAMPTTIPKQLLLNDVLVDFAALKIKVAGSWCAVEAKQLVLLKLLLKNQGQPVSRDLIMDTLWPNVVVSDNSVSQLVTQLRKSLHDDKNTALFIRTVPRVGYQLIAKVSDAPSFLEKVTPTTPRISALFVAVGLILGAGLTLVSQYLLSPNVPILNYEYQSRITSAPGAEVFLRYSPSGRYLAFSQSNDQQSQFDLAVYDHQSKTVHSIKSSGYSEEAPVWSPDGKWLAYFRYDPISCDIRVMPVSNAIETWRLSPEFRLTRCQQSHGPSKLHWVDESTIYTTHWQDEQPRLVKYTLGFSPTPTLLDQEIVGDFKPITFDINDHKKMLLLEKDQGWFSVSEVDLTGSLKRNEIKRSRHSHAPLLFDTQDNYYWLGDDALRRYDYQGNEQVVHQPLGFIADLAVNPQTGDIAHAEGQARVNLYQIELDLSKDTPEILSTMQLSSSARMDILPAVSPDGQQSAFISLQRRGITGFKHIEVWLKHKQRKTANLIATLPSDITPKYLLFSPNGDNVLLADEQQNIYLINTFSRRLVPIISGFDQLNGVHWSQDSHSIYYQVKSARGINKQPQWQDWRYDIQLMSNTLVADNTNFETLDEEHALWQLNSSYLEHDLHVRTYLSRVLEHQLPLSQLLPSLELFKPAVFKQGIYYVLRQGHQLLLYCYLTQQNRNVFIKELGVYGYDIDINLNISSSEDGSQVVFSQVDGIETDILLHKAAKAMSQ</sequence>
<dbReference type="EMBL" id="JBBMQU010000040">
    <property type="protein sequence ID" value="MEM5552514.1"/>
    <property type="molecule type" value="Genomic_DNA"/>
</dbReference>
<dbReference type="PANTHER" id="PTHR36842">
    <property type="entry name" value="PROTEIN TOLB HOMOLOG"/>
    <property type="match status" value="1"/>
</dbReference>
<comment type="similarity">
    <text evidence="1">Belongs to the TolB family.</text>
</comment>
<reference evidence="6 7" key="1">
    <citation type="submission" date="2024-03" db="EMBL/GenBank/DDBJ databases">
        <title>Community enrichment and isolation of bacterial strains for fucoidan degradation.</title>
        <authorList>
            <person name="Sichert A."/>
        </authorList>
    </citation>
    <scope>NUCLEOTIDE SEQUENCE [LARGE SCALE GENOMIC DNA]</scope>
    <source>
        <strain evidence="6 7">AS81</strain>
    </source>
</reference>
<dbReference type="Gene3D" id="2.120.10.30">
    <property type="entry name" value="TolB, C-terminal domain"/>
    <property type="match status" value="2"/>
</dbReference>
<dbReference type="SMART" id="SM00862">
    <property type="entry name" value="Trans_reg_C"/>
    <property type="match status" value="1"/>
</dbReference>
<organism evidence="6 7">
    <name type="scientific">Pseudoalteromonas neustonica</name>
    <dbReference type="NCBI Taxonomy" id="1840331"/>
    <lineage>
        <taxon>Bacteria</taxon>
        <taxon>Pseudomonadati</taxon>
        <taxon>Pseudomonadota</taxon>
        <taxon>Gammaproteobacteria</taxon>
        <taxon>Alteromonadales</taxon>
        <taxon>Pseudoalteromonadaceae</taxon>
        <taxon>Pseudoalteromonas</taxon>
    </lineage>
</organism>
<dbReference type="InterPro" id="IPR001867">
    <property type="entry name" value="OmpR/PhoB-type_DNA-bd"/>
</dbReference>
<dbReference type="Gene3D" id="1.10.10.10">
    <property type="entry name" value="Winged helix-like DNA-binding domain superfamily/Winged helix DNA-binding domain"/>
    <property type="match status" value="1"/>
</dbReference>
<dbReference type="Pfam" id="PF07676">
    <property type="entry name" value="PD40"/>
    <property type="match status" value="1"/>
</dbReference>
<dbReference type="Pfam" id="PF00486">
    <property type="entry name" value="Trans_reg_C"/>
    <property type="match status" value="1"/>
</dbReference>
<evidence type="ECO:0000256" key="4">
    <source>
        <dbReference type="SAM" id="Phobius"/>
    </source>
</evidence>
<dbReference type="RefSeq" id="WP_342884418.1">
    <property type="nucleotide sequence ID" value="NZ_JBBMQU010000040.1"/>
</dbReference>
<dbReference type="InterPro" id="IPR011042">
    <property type="entry name" value="6-blade_b-propeller_TolB-like"/>
</dbReference>
<evidence type="ECO:0000259" key="5">
    <source>
        <dbReference type="PROSITE" id="PS51755"/>
    </source>
</evidence>
<keyword evidence="7" id="KW-1185">Reference proteome</keyword>
<gene>
    <name evidence="6" type="ORF">WNY63_17445</name>
</gene>
<evidence type="ECO:0000256" key="2">
    <source>
        <dbReference type="ARBA" id="ARBA00023125"/>
    </source>
</evidence>
<dbReference type="SUPFAM" id="SSF82171">
    <property type="entry name" value="DPP6 N-terminal domain-like"/>
    <property type="match status" value="1"/>
</dbReference>
<keyword evidence="4" id="KW-0812">Transmembrane</keyword>
<comment type="caution">
    <text evidence="6">The sequence shown here is derived from an EMBL/GenBank/DDBJ whole genome shotgun (WGS) entry which is preliminary data.</text>
</comment>
<dbReference type="SUPFAM" id="SSF46894">
    <property type="entry name" value="C-terminal effector domain of the bipartite response regulators"/>
    <property type="match status" value="1"/>
</dbReference>
<dbReference type="PROSITE" id="PS51755">
    <property type="entry name" value="OMPR_PHOB"/>
    <property type="match status" value="1"/>
</dbReference>